<dbReference type="EC" id="3.2.2.22" evidence="3 8"/>
<comment type="similarity">
    <text evidence="2">Belongs to the ribosome-inactivating protein family. Type 1 RIP subfamily.</text>
</comment>
<dbReference type="EMBL" id="JBDFQZ010000014">
    <property type="protein sequence ID" value="KAK9663851.1"/>
    <property type="molecule type" value="Genomic_DNA"/>
</dbReference>
<organism evidence="9 10">
    <name type="scientific">Saponaria officinalis</name>
    <name type="common">Common soapwort</name>
    <name type="synonym">Lychnis saponaria</name>
    <dbReference type="NCBI Taxonomy" id="3572"/>
    <lineage>
        <taxon>Eukaryota</taxon>
        <taxon>Viridiplantae</taxon>
        <taxon>Streptophyta</taxon>
        <taxon>Embryophyta</taxon>
        <taxon>Tracheophyta</taxon>
        <taxon>Spermatophyta</taxon>
        <taxon>Magnoliopsida</taxon>
        <taxon>eudicotyledons</taxon>
        <taxon>Gunneridae</taxon>
        <taxon>Pentapetalae</taxon>
        <taxon>Caryophyllales</taxon>
        <taxon>Caryophyllaceae</taxon>
        <taxon>Caryophylleae</taxon>
        <taxon>Saponaria</taxon>
    </lineage>
</organism>
<evidence type="ECO:0000256" key="4">
    <source>
        <dbReference type="ARBA" id="ARBA00022656"/>
    </source>
</evidence>
<dbReference type="InterPro" id="IPR017989">
    <property type="entry name" value="Ribosome_inactivat_1/2"/>
</dbReference>
<proteinExistence type="inferred from homology"/>
<evidence type="ECO:0000256" key="1">
    <source>
        <dbReference type="ARBA" id="ARBA00000237"/>
    </source>
</evidence>
<evidence type="ECO:0000313" key="10">
    <source>
        <dbReference type="Proteomes" id="UP001443914"/>
    </source>
</evidence>
<dbReference type="InterPro" id="IPR001574">
    <property type="entry name" value="Ribosome_inactivat_prot"/>
</dbReference>
<dbReference type="AlphaFoldDB" id="A0AAW1GJM5"/>
<sequence>MTTLTFNVSVSSLYPSFVTQMRDAVKDPKTTYYDLNIIKKPDPKNKYLYVQVNAASEKDKPAISVTLQLQTRDLYIVAYRDRDHLGKDRAFYFKSMITEKEAFPGEKIKREVMTFAHDYPSIQKAANKNIENMEFQLPYLEDAMRKTYGMNTADHEAFKKAQALFMLYSIEMTAEAARFEYIRHKTVEQQKSDFMVASLVLKWDKLSEQIVWSKDDNFGTPITVKHPDGKPWIVKTVAEIKPHMGILSYVEPKKLDIQTMMNCHV</sequence>
<evidence type="ECO:0000256" key="7">
    <source>
        <dbReference type="ARBA" id="ARBA00023193"/>
    </source>
</evidence>
<keyword evidence="5 8" id="KW-0378">Hydrolase</keyword>
<evidence type="ECO:0000256" key="6">
    <source>
        <dbReference type="ARBA" id="ARBA00022821"/>
    </source>
</evidence>
<keyword evidence="4 8" id="KW-0800">Toxin</keyword>
<dbReference type="InterPro" id="IPR036041">
    <property type="entry name" value="Ribosome-inact_prot_sf"/>
</dbReference>
<evidence type="ECO:0000256" key="8">
    <source>
        <dbReference type="RuleBase" id="RU004915"/>
    </source>
</evidence>
<keyword evidence="7 8" id="KW-0652">Protein synthesis inhibitor</keyword>
<keyword evidence="6 8" id="KW-0611">Plant defense</keyword>
<dbReference type="GO" id="GO:0090729">
    <property type="term" value="F:toxin activity"/>
    <property type="evidence" value="ECO:0007669"/>
    <property type="project" value="UniProtKB-KW"/>
</dbReference>
<keyword evidence="10" id="KW-1185">Reference proteome</keyword>
<dbReference type="InterPro" id="IPR016139">
    <property type="entry name" value="Ribosome_inactivat_prot_sub2"/>
</dbReference>
<dbReference type="GO" id="GO:0030598">
    <property type="term" value="F:rRNA N-glycosylase activity"/>
    <property type="evidence" value="ECO:0007669"/>
    <property type="project" value="UniProtKB-EC"/>
</dbReference>
<evidence type="ECO:0000256" key="2">
    <source>
        <dbReference type="ARBA" id="ARBA00008544"/>
    </source>
</evidence>
<evidence type="ECO:0000256" key="3">
    <source>
        <dbReference type="ARBA" id="ARBA00012001"/>
    </source>
</evidence>
<evidence type="ECO:0000256" key="5">
    <source>
        <dbReference type="ARBA" id="ARBA00022801"/>
    </source>
</evidence>
<dbReference type="Gene3D" id="3.40.420.10">
    <property type="entry name" value="Ricin (A subunit), domain 1"/>
    <property type="match status" value="1"/>
</dbReference>
<reference evidence="9" key="1">
    <citation type="submission" date="2024-03" db="EMBL/GenBank/DDBJ databases">
        <title>WGS assembly of Saponaria officinalis var. Norfolk2.</title>
        <authorList>
            <person name="Jenkins J."/>
            <person name="Shu S."/>
            <person name="Grimwood J."/>
            <person name="Barry K."/>
            <person name="Goodstein D."/>
            <person name="Schmutz J."/>
            <person name="Leebens-Mack J."/>
            <person name="Osbourn A."/>
        </authorList>
    </citation>
    <scope>NUCLEOTIDE SEQUENCE [LARGE SCALE GENOMIC DNA]</scope>
    <source>
        <strain evidence="9">JIC</strain>
    </source>
</reference>
<dbReference type="InterPro" id="IPR016138">
    <property type="entry name" value="Ribosome_inactivat_prot_sub1"/>
</dbReference>
<protein>
    <recommendedName>
        <fullName evidence="3 8">rRNA N-glycosylase</fullName>
        <ecNumber evidence="3 8">3.2.2.22</ecNumber>
    </recommendedName>
</protein>
<dbReference type="Proteomes" id="UP001443914">
    <property type="component" value="Unassembled WGS sequence"/>
</dbReference>
<accession>A0AAW1GJM5</accession>
<dbReference type="Pfam" id="PF00161">
    <property type="entry name" value="RIP"/>
    <property type="match status" value="1"/>
</dbReference>
<gene>
    <name evidence="9" type="ORF">RND81_14G002700</name>
</gene>
<name>A0AAW1GJM5_SAPOF</name>
<dbReference type="GO" id="GO:0006952">
    <property type="term" value="P:defense response"/>
    <property type="evidence" value="ECO:0007669"/>
    <property type="project" value="UniProtKB-KW"/>
</dbReference>
<dbReference type="PRINTS" id="PR00396">
    <property type="entry name" value="SHIGARICIN"/>
</dbReference>
<comment type="caution">
    <text evidence="9">The sequence shown here is derived from an EMBL/GenBank/DDBJ whole genome shotgun (WGS) entry which is preliminary data.</text>
</comment>
<dbReference type="SUPFAM" id="SSF56371">
    <property type="entry name" value="Ribosome inactivating proteins (RIP)"/>
    <property type="match status" value="1"/>
</dbReference>
<dbReference type="GO" id="GO:0017148">
    <property type="term" value="P:negative regulation of translation"/>
    <property type="evidence" value="ECO:0007669"/>
    <property type="project" value="UniProtKB-KW"/>
</dbReference>
<evidence type="ECO:0000313" key="9">
    <source>
        <dbReference type="EMBL" id="KAK9663851.1"/>
    </source>
</evidence>
<comment type="catalytic activity">
    <reaction evidence="1 8">
        <text>Endohydrolysis of the N-glycosidic bond at one specific adenosine on the 28S rRNA.</text>
        <dbReference type="EC" id="3.2.2.22"/>
    </reaction>
</comment>
<dbReference type="Gene3D" id="4.10.470.10">
    <property type="entry name" value="Ricin (A Subunit), domain 2"/>
    <property type="match status" value="1"/>
</dbReference>